<dbReference type="EMBL" id="FUKO01000041">
    <property type="protein sequence ID" value="SJN46157.1"/>
    <property type="molecule type" value="Genomic_DNA"/>
</dbReference>
<reference evidence="2 3" key="1">
    <citation type="submission" date="2017-02" db="EMBL/GenBank/DDBJ databases">
        <authorList>
            <person name="Peterson S.W."/>
        </authorList>
    </citation>
    <scope>NUCLEOTIDE SEQUENCE [LARGE SCALE GENOMIC DNA]</scope>
    <source>
        <strain evidence="2 3">B Mb 05.01</strain>
    </source>
</reference>
<keyword evidence="1" id="KW-0472">Membrane</keyword>
<evidence type="ECO:0000256" key="1">
    <source>
        <dbReference type="SAM" id="Phobius"/>
    </source>
</evidence>
<name>A0A1R4KPV8_9MICO</name>
<keyword evidence="1" id="KW-1133">Transmembrane helix</keyword>
<feature type="transmembrane region" description="Helical" evidence="1">
    <location>
        <begin position="305"/>
        <end position="324"/>
    </location>
</feature>
<feature type="transmembrane region" description="Helical" evidence="1">
    <location>
        <begin position="78"/>
        <end position="96"/>
    </location>
</feature>
<evidence type="ECO:0008006" key="4">
    <source>
        <dbReference type="Google" id="ProtNLM"/>
    </source>
</evidence>
<feature type="transmembrane region" description="Helical" evidence="1">
    <location>
        <begin position="396"/>
        <end position="417"/>
    </location>
</feature>
<organism evidence="2 3">
    <name type="scientific">Microbacterium esteraromaticum</name>
    <dbReference type="NCBI Taxonomy" id="57043"/>
    <lineage>
        <taxon>Bacteria</taxon>
        <taxon>Bacillati</taxon>
        <taxon>Actinomycetota</taxon>
        <taxon>Actinomycetes</taxon>
        <taxon>Micrococcales</taxon>
        <taxon>Microbacteriaceae</taxon>
        <taxon>Microbacterium</taxon>
    </lineage>
</organism>
<proteinExistence type="predicted"/>
<accession>A0A1R4KPV8</accession>
<keyword evidence="1" id="KW-0812">Transmembrane</keyword>
<feature type="transmembrane region" description="Helical" evidence="1">
    <location>
        <begin position="362"/>
        <end position="384"/>
    </location>
</feature>
<feature type="transmembrane region" description="Helical" evidence="1">
    <location>
        <begin position="102"/>
        <end position="120"/>
    </location>
</feature>
<keyword evidence="3" id="KW-1185">Reference proteome</keyword>
<feature type="transmembrane region" description="Helical" evidence="1">
    <location>
        <begin position="152"/>
        <end position="173"/>
    </location>
</feature>
<protein>
    <recommendedName>
        <fullName evidence="4">Type VII secretion integral membrane protein EccD</fullName>
    </recommendedName>
</protein>
<sequence length="425" mass="43158">MVPADSTVAELLTVGGVDLDKYISTTTSGTAIELDSEVSETPGDGGVIWLFDRTATSVAPAAPTSRVAPRTPLARQRWVTLSLLVCIAVGMIAGAFLAPSPLTILVAAVPLLAGSAALLMQPVRDDNAYVAFFAPLLAAASGAVAISGFGDAGAMMATGMVAGATVACIRHALTSIRRSDTSNATAVIAALWSIFAIVNAAAFIGDVSATAITALQVAVAAPLFHYMRGSALAVDAGELIDTPFVIRDAPGLRARVPAEPSPIDPSSAARQYQLAKQRSDAGTVTASALALLSSLYAVLTVESGTIGAWCVLGGTLGVGCYFLLTSRKQRRGLAQGAALLTGALIVILATAALTASLQIAPLLIAVILIVAGVIVGSMTVPLAADWRSLGWSRTGDIIEAMLLAFSPAALIYGSGIAGEILEAFS</sequence>
<evidence type="ECO:0000313" key="2">
    <source>
        <dbReference type="EMBL" id="SJN46157.1"/>
    </source>
</evidence>
<dbReference type="Proteomes" id="UP000196320">
    <property type="component" value="Unassembled WGS sequence"/>
</dbReference>
<feature type="transmembrane region" description="Helical" evidence="1">
    <location>
        <begin position="210"/>
        <end position="227"/>
    </location>
</feature>
<feature type="transmembrane region" description="Helical" evidence="1">
    <location>
        <begin position="336"/>
        <end position="356"/>
    </location>
</feature>
<feature type="transmembrane region" description="Helical" evidence="1">
    <location>
        <begin position="281"/>
        <end position="299"/>
    </location>
</feature>
<gene>
    <name evidence="2" type="ORF">FM104_14620</name>
</gene>
<evidence type="ECO:0000313" key="3">
    <source>
        <dbReference type="Proteomes" id="UP000196320"/>
    </source>
</evidence>
<dbReference type="AlphaFoldDB" id="A0A1R4KPV8"/>
<feature type="transmembrane region" description="Helical" evidence="1">
    <location>
        <begin position="127"/>
        <end position="146"/>
    </location>
</feature>
<feature type="transmembrane region" description="Helical" evidence="1">
    <location>
        <begin position="185"/>
        <end position="204"/>
    </location>
</feature>